<dbReference type="AlphaFoldDB" id="A0AA52EC70"/>
<dbReference type="KEGG" id="tmk:QGN29_14205"/>
<reference evidence="2" key="1">
    <citation type="submission" date="2023-04" db="EMBL/GenBank/DDBJ databases">
        <title>Complete genome sequence of Temperatibacter marinus.</title>
        <authorList>
            <person name="Rong J.-C."/>
            <person name="Yi M.-L."/>
            <person name="Zhao Q."/>
        </authorList>
    </citation>
    <scope>NUCLEOTIDE SEQUENCE</scope>
    <source>
        <strain evidence="2">NBRC 110045</strain>
    </source>
</reference>
<dbReference type="Pfam" id="PF01261">
    <property type="entry name" value="AP_endonuc_2"/>
    <property type="match status" value="1"/>
</dbReference>
<protein>
    <submittedName>
        <fullName evidence="2">Sugar phosphate isomerase/epimerase</fullName>
    </submittedName>
</protein>
<dbReference type="RefSeq" id="WP_310798538.1">
    <property type="nucleotide sequence ID" value="NZ_CP123872.1"/>
</dbReference>
<accession>A0AA52EC70</accession>
<keyword evidence="3" id="KW-1185">Reference proteome</keyword>
<evidence type="ECO:0000259" key="1">
    <source>
        <dbReference type="Pfam" id="PF01261"/>
    </source>
</evidence>
<proteinExistence type="predicted"/>
<dbReference type="InterPro" id="IPR050312">
    <property type="entry name" value="IolE/XylAMocC-like"/>
</dbReference>
<dbReference type="PANTHER" id="PTHR12110">
    <property type="entry name" value="HYDROXYPYRUVATE ISOMERASE"/>
    <property type="match status" value="1"/>
</dbReference>
<keyword evidence="2" id="KW-0413">Isomerase</keyword>
<evidence type="ECO:0000313" key="2">
    <source>
        <dbReference type="EMBL" id="WND02702.1"/>
    </source>
</evidence>
<sequence length="304" mass="35629">MKLGFVSAILDDMSFEEVIDFAAKNKFDCVEVMCWPPGDAERKYAGVTHIDVSDFTAEKADYYVQYARSKEVEISSLGYYPNPLCPDEEESQVYVDHLYKLIDASVQMGINMVTTFIGNDWQKTIDENWPRFKKIWGPILDYAYKKDVKIGIENCAMYFTDDEWPNGKNLARSPQIWRRMFKEFPTKNFGLNYDPSHLAWMQMDHLKPLDEFMDRFHHAHAKDVKVDHDRLDEVGTMANPLEYHDPRIPGRGDIDWEEYVAALYAKGFDGYFCIEVEDSDYEESLERRQQAIIESGQHLRQFMK</sequence>
<organism evidence="2 3">
    <name type="scientific">Temperatibacter marinus</name>
    <dbReference type="NCBI Taxonomy" id="1456591"/>
    <lineage>
        <taxon>Bacteria</taxon>
        <taxon>Pseudomonadati</taxon>
        <taxon>Pseudomonadota</taxon>
        <taxon>Alphaproteobacteria</taxon>
        <taxon>Kordiimonadales</taxon>
        <taxon>Temperatibacteraceae</taxon>
        <taxon>Temperatibacter</taxon>
    </lineage>
</organism>
<name>A0AA52EC70_9PROT</name>
<evidence type="ECO:0000313" key="3">
    <source>
        <dbReference type="Proteomes" id="UP001268683"/>
    </source>
</evidence>
<dbReference type="SUPFAM" id="SSF51658">
    <property type="entry name" value="Xylose isomerase-like"/>
    <property type="match status" value="1"/>
</dbReference>
<gene>
    <name evidence="2" type="ORF">QGN29_14205</name>
</gene>
<dbReference type="Proteomes" id="UP001268683">
    <property type="component" value="Chromosome"/>
</dbReference>
<dbReference type="InterPro" id="IPR013022">
    <property type="entry name" value="Xyl_isomerase-like_TIM-brl"/>
</dbReference>
<dbReference type="PANTHER" id="PTHR12110:SF21">
    <property type="entry name" value="XYLOSE ISOMERASE-LIKE TIM BARREL DOMAIN-CONTAINING PROTEIN"/>
    <property type="match status" value="1"/>
</dbReference>
<dbReference type="Gene3D" id="3.20.20.150">
    <property type="entry name" value="Divalent-metal-dependent TIM barrel enzymes"/>
    <property type="match status" value="1"/>
</dbReference>
<dbReference type="InterPro" id="IPR036237">
    <property type="entry name" value="Xyl_isomerase-like_sf"/>
</dbReference>
<dbReference type="EMBL" id="CP123872">
    <property type="protein sequence ID" value="WND02702.1"/>
    <property type="molecule type" value="Genomic_DNA"/>
</dbReference>
<feature type="domain" description="Xylose isomerase-like TIM barrel" evidence="1">
    <location>
        <begin position="19"/>
        <end position="299"/>
    </location>
</feature>
<dbReference type="GO" id="GO:0016853">
    <property type="term" value="F:isomerase activity"/>
    <property type="evidence" value="ECO:0007669"/>
    <property type="project" value="UniProtKB-KW"/>
</dbReference>